<reference evidence="2" key="1">
    <citation type="submission" date="2017-09" db="EMBL/GenBank/DDBJ databases">
        <title>Depth-based differentiation of microbial function through sediment-hosted aquifers and enrichment of novel symbionts in the deep terrestrial subsurface.</title>
        <authorList>
            <person name="Probst A.J."/>
            <person name="Ladd B."/>
            <person name="Jarett J.K."/>
            <person name="Geller-Mcgrath D.E."/>
            <person name="Sieber C.M.K."/>
            <person name="Emerson J.B."/>
            <person name="Anantharaman K."/>
            <person name="Thomas B.C."/>
            <person name="Malmstrom R."/>
            <person name="Stieglmeier M."/>
            <person name="Klingl A."/>
            <person name="Woyke T."/>
            <person name="Ryan C.M."/>
            <person name="Banfield J.F."/>
        </authorList>
    </citation>
    <scope>NUCLEOTIDE SEQUENCE [LARGE SCALE GENOMIC DNA]</scope>
</reference>
<evidence type="ECO:0000313" key="1">
    <source>
        <dbReference type="EMBL" id="PIR83101.1"/>
    </source>
</evidence>
<dbReference type="GO" id="GO:0043565">
    <property type="term" value="F:sequence-specific DNA binding"/>
    <property type="evidence" value="ECO:0007669"/>
    <property type="project" value="InterPro"/>
</dbReference>
<sequence length="140" mass="15854">MTHISSKRLKKGVATELADEFITFLTAAQTRRDARALANELLSQTERVMLVKRLAIVVLLVRGYSFTQIADTLGVTRQTIVRVWRSTKDGHYDKIAAYARKYTAHFKHQTAIYTFINALHIVAPPRLGKGRWRSLGSLAE</sequence>
<dbReference type="InterPro" id="IPR010921">
    <property type="entry name" value="Trp_repressor/repl_initiator"/>
</dbReference>
<accession>A0A2H0U9L2</accession>
<dbReference type="GO" id="GO:0003700">
    <property type="term" value="F:DNA-binding transcription factor activity"/>
    <property type="evidence" value="ECO:0007669"/>
    <property type="project" value="InterPro"/>
</dbReference>
<name>A0A2H0U9L2_9BACT</name>
<dbReference type="Pfam" id="PF01371">
    <property type="entry name" value="Trp_repressor"/>
    <property type="match status" value="1"/>
</dbReference>
<dbReference type="SUPFAM" id="SSF48295">
    <property type="entry name" value="TrpR-like"/>
    <property type="match status" value="1"/>
</dbReference>
<evidence type="ECO:0000313" key="2">
    <source>
        <dbReference type="Proteomes" id="UP000230179"/>
    </source>
</evidence>
<dbReference type="InterPro" id="IPR000831">
    <property type="entry name" value="Trp_repress"/>
</dbReference>
<protein>
    <submittedName>
        <fullName evidence="1">Uncharacterized protein</fullName>
    </submittedName>
</protein>
<dbReference type="Proteomes" id="UP000230179">
    <property type="component" value="Unassembled WGS sequence"/>
</dbReference>
<comment type="caution">
    <text evidence="1">The sequence shown here is derived from an EMBL/GenBank/DDBJ whole genome shotgun (WGS) entry which is preliminary data.</text>
</comment>
<proteinExistence type="predicted"/>
<organism evidence="1 2">
    <name type="scientific">Candidatus Kaiserbacteria bacterium CG10_big_fil_rev_8_21_14_0_10_56_12</name>
    <dbReference type="NCBI Taxonomy" id="1974611"/>
    <lineage>
        <taxon>Bacteria</taxon>
        <taxon>Candidatus Kaiseribacteriota</taxon>
    </lineage>
</organism>
<dbReference type="InterPro" id="IPR038116">
    <property type="entry name" value="TrpR-like_sf"/>
</dbReference>
<dbReference type="Gene3D" id="1.10.1270.10">
    <property type="entry name" value="TrpR-like"/>
    <property type="match status" value="1"/>
</dbReference>
<dbReference type="EMBL" id="PFBL01000020">
    <property type="protein sequence ID" value="PIR83101.1"/>
    <property type="molecule type" value="Genomic_DNA"/>
</dbReference>
<dbReference type="AlphaFoldDB" id="A0A2H0U9L2"/>
<gene>
    <name evidence="1" type="ORF">COU19_02295</name>
</gene>